<dbReference type="PANTHER" id="PTHR11076:SF33">
    <property type="entry name" value="DNA POLYMERASE KAPPA"/>
    <property type="match status" value="1"/>
</dbReference>
<dbReference type="RefSeq" id="WP_147391081.1">
    <property type="nucleotide sequence ID" value="NZ_AQHF01000026.1"/>
</dbReference>
<keyword evidence="8 15" id="KW-0479">Metal-binding</keyword>
<comment type="subunit">
    <text evidence="15">Monomer.</text>
</comment>
<feature type="domain" description="UmuC" evidence="16">
    <location>
        <begin position="27"/>
        <end position="207"/>
    </location>
</feature>
<dbReference type="GO" id="GO:0006261">
    <property type="term" value="P:DNA-templated DNA replication"/>
    <property type="evidence" value="ECO:0007669"/>
    <property type="project" value="UniProtKB-UniRule"/>
</dbReference>
<name>A0A8I0T5M5_9GAMM</name>
<evidence type="ECO:0000256" key="11">
    <source>
        <dbReference type="ARBA" id="ARBA00022932"/>
    </source>
</evidence>
<evidence type="ECO:0000256" key="2">
    <source>
        <dbReference type="ARBA" id="ARBA00010945"/>
    </source>
</evidence>
<dbReference type="GO" id="GO:0000287">
    <property type="term" value="F:magnesium ion binding"/>
    <property type="evidence" value="ECO:0007669"/>
    <property type="project" value="UniProtKB-UniRule"/>
</dbReference>
<dbReference type="PANTHER" id="PTHR11076">
    <property type="entry name" value="DNA REPAIR POLYMERASE UMUC / TRANSFERASE FAMILY MEMBER"/>
    <property type="match status" value="1"/>
</dbReference>
<comment type="similarity">
    <text evidence="2 15">Belongs to the DNA polymerase type-Y family.</text>
</comment>
<dbReference type="AlphaFoldDB" id="A0A8I0T5M5"/>
<dbReference type="InterPro" id="IPR022880">
    <property type="entry name" value="DNApol_IV"/>
</dbReference>
<evidence type="ECO:0000256" key="5">
    <source>
        <dbReference type="ARBA" id="ARBA00022679"/>
    </source>
</evidence>
<dbReference type="FunFam" id="3.30.70.270:FF:000002">
    <property type="entry name" value="DNA polymerase IV"/>
    <property type="match status" value="1"/>
</dbReference>
<dbReference type="Gene3D" id="3.30.1490.100">
    <property type="entry name" value="DNA polymerase, Y-family, little finger domain"/>
    <property type="match status" value="1"/>
</dbReference>
<dbReference type="InterPro" id="IPR001126">
    <property type="entry name" value="UmuC"/>
</dbReference>
<dbReference type="Pfam" id="PF21999">
    <property type="entry name" value="IMS_HHH_1"/>
    <property type="match status" value="1"/>
</dbReference>
<organism evidence="17 18">
    <name type="scientific">Pseudoalteromonas peptidolytica F12-50-A1</name>
    <dbReference type="NCBI Taxonomy" id="1315280"/>
    <lineage>
        <taxon>Bacteria</taxon>
        <taxon>Pseudomonadati</taxon>
        <taxon>Pseudomonadota</taxon>
        <taxon>Gammaproteobacteria</taxon>
        <taxon>Alteromonadales</taxon>
        <taxon>Pseudoalteromonadaceae</taxon>
        <taxon>Pseudoalteromonas</taxon>
    </lineage>
</organism>
<feature type="binding site" evidence="15">
    <location>
        <position position="31"/>
    </location>
    <ligand>
        <name>Mg(2+)</name>
        <dbReference type="ChEBI" id="CHEBI:18420"/>
    </ligand>
</feature>
<dbReference type="SUPFAM" id="SSF56672">
    <property type="entry name" value="DNA/RNA polymerases"/>
    <property type="match status" value="1"/>
</dbReference>
<evidence type="ECO:0000256" key="12">
    <source>
        <dbReference type="ARBA" id="ARBA00023125"/>
    </source>
</evidence>
<keyword evidence="4 15" id="KW-0963">Cytoplasm</keyword>
<dbReference type="FunFam" id="3.40.1170.60:FF:000001">
    <property type="entry name" value="DNA polymerase IV"/>
    <property type="match status" value="1"/>
</dbReference>
<dbReference type="InterPro" id="IPR017961">
    <property type="entry name" value="DNA_pol_Y-fam_little_finger"/>
</dbReference>
<dbReference type="GO" id="GO:0006281">
    <property type="term" value="P:DNA repair"/>
    <property type="evidence" value="ECO:0007669"/>
    <property type="project" value="UniProtKB-UniRule"/>
</dbReference>
<sequence>MFKIATVAKLAHNKYCLFRQCFGVRKFIHIDMDAFYASVEMRDNPELAKVPMAIGGRSHRGVLSTANYIARQYGVRSAMSNYQAKKLCPQLVIVPGRMDVYKAISQQIRAIFSRYTPLIEPLSLDEAYLDVTDCELCCGSATLIAEQIRADIFKETGLTASAGIAPIKFLAKIASDENKPNGQCVIPPHQVSAFIDALPLKKIPGVGKVTQQKLLAMGLEYGSDVKALSEAQLRQSFGKFGTVLWRRCQGIDERRVETDRVRKSVGVETTFAEDTLDLATLKQVITEKLLPELTRRAQPYLTRGFNKLGVKVKFYDFTQTTKECQYQHIDLAIFEELLVEAMSRQKFKPVRLIGLHIGLNEKPGDQAQLGLFDG</sequence>
<keyword evidence="3 15" id="KW-0515">Mutator protein</keyword>
<dbReference type="EC" id="2.7.7.7" evidence="15"/>
<dbReference type="Gene3D" id="1.10.150.20">
    <property type="entry name" value="5' to 3' exonuclease, C-terminal subdomain"/>
    <property type="match status" value="1"/>
</dbReference>
<evidence type="ECO:0000256" key="13">
    <source>
        <dbReference type="ARBA" id="ARBA00023204"/>
    </source>
</evidence>
<dbReference type="InterPro" id="IPR043502">
    <property type="entry name" value="DNA/RNA_pol_sf"/>
</dbReference>
<dbReference type="EMBL" id="AQHF01000026">
    <property type="protein sequence ID" value="MBE0347552.1"/>
    <property type="molecule type" value="Genomic_DNA"/>
</dbReference>
<dbReference type="GO" id="GO:0003887">
    <property type="term" value="F:DNA-directed DNA polymerase activity"/>
    <property type="evidence" value="ECO:0007669"/>
    <property type="project" value="UniProtKB-UniRule"/>
</dbReference>
<feature type="site" description="Substrate discrimination" evidence="15">
    <location>
        <position position="36"/>
    </location>
</feature>
<comment type="catalytic activity">
    <reaction evidence="14 15">
        <text>DNA(n) + a 2'-deoxyribonucleoside 5'-triphosphate = DNA(n+1) + diphosphate</text>
        <dbReference type="Rhea" id="RHEA:22508"/>
        <dbReference type="Rhea" id="RHEA-COMP:17339"/>
        <dbReference type="Rhea" id="RHEA-COMP:17340"/>
        <dbReference type="ChEBI" id="CHEBI:33019"/>
        <dbReference type="ChEBI" id="CHEBI:61560"/>
        <dbReference type="ChEBI" id="CHEBI:173112"/>
        <dbReference type="EC" id="2.7.7.7"/>
    </reaction>
</comment>
<evidence type="ECO:0000256" key="1">
    <source>
        <dbReference type="ARBA" id="ARBA00004496"/>
    </source>
</evidence>
<evidence type="ECO:0000256" key="15">
    <source>
        <dbReference type="HAMAP-Rule" id="MF_01113"/>
    </source>
</evidence>
<dbReference type="HAMAP" id="MF_01113">
    <property type="entry name" value="DNApol_IV"/>
    <property type="match status" value="1"/>
</dbReference>
<comment type="subcellular location">
    <subcellularLocation>
        <location evidence="1 15">Cytoplasm</location>
    </subcellularLocation>
</comment>
<comment type="caution">
    <text evidence="17">The sequence shown here is derived from an EMBL/GenBank/DDBJ whole genome shotgun (WGS) entry which is preliminary data.</text>
</comment>
<accession>A0A8I0T5M5</accession>
<comment type="function">
    <text evidence="15">Poorly processive, error-prone DNA polymerase involved in untargeted mutagenesis. Copies undamaged DNA at stalled replication forks, which arise in vivo from mismatched or misaligned primer ends. These misaligned primers can be extended by PolIV. Exhibits no 3'-5' exonuclease (proofreading) activity. May be involved in translesional synthesis, in conjunction with the beta clamp from PolIII.</text>
</comment>
<dbReference type="Pfam" id="PF00817">
    <property type="entry name" value="IMS"/>
    <property type="match status" value="1"/>
</dbReference>
<dbReference type="Gene3D" id="3.40.1170.60">
    <property type="match status" value="1"/>
</dbReference>
<dbReference type="Proteomes" id="UP000660708">
    <property type="component" value="Unassembled WGS sequence"/>
</dbReference>
<evidence type="ECO:0000259" key="16">
    <source>
        <dbReference type="PROSITE" id="PS50173"/>
    </source>
</evidence>
<dbReference type="FunFam" id="1.10.150.20:FF:000019">
    <property type="entry name" value="DNA polymerase IV"/>
    <property type="match status" value="1"/>
</dbReference>
<keyword evidence="9 15" id="KW-0227">DNA damage</keyword>
<dbReference type="InterPro" id="IPR043128">
    <property type="entry name" value="Rev_trsase/Diguanyl_cyclase"/>
</dbReference>
<keyword evidence="12 15" id="KW-0238">DNA-binding</keyword>
<dbReference type="PROSITE" id="PS50173">
    <property type="entry name" value="UMUC"/>
    <property type="match status" value="1"/>
</dbReference>
<evidence type="ECO:0000256" key="9">
    <source>
        <dbReference type="ARBA" id="ARBA00022763"/>
    </source>
</evidence>
<keyword evidence="7 15" id="KW-0235">DNA replication</keyword>
<dbReference type="GO" id="GO:0009432">
    <property type="term" value="P:SOS response"/>
    <property type="evidence" value="ECO:0007669"/>
    <property type="project" value="TreeGrafter"/>
</dbReference>
<evidence type="ECO:0000256" key="3">
    <source>
        <dbReference type="ARBA" id="ARBA00022457"/>
    </source>
</evidence>
<dbReference type="SUPFAM" id="SSF100879">
    <property type="entry name" value="Lesion bypass DNA polymerase (Y-family), little finger domain"/>
    <property type="match status" value="1"/>
</dbReference>
<keyword evidence="6 15" id="KW-0548">Nucleotidyltransferase</keyword>
<keyword evidence="11 15" id="KW-0239">DNA-directed DNA polymerase</keyword>
<dbReference type="InterPro" id="IPR053848">
    <property type="entry name" value="IMS_HHH_1"/>
</dbReference>
<dbReference type="InterPro" id="IPR036775">
    <property type="entry name" value="DNA_pol_Y-fam_lit_finger_sf"/>
</dbReference>
<gene>
    <name evidence="15 17" type="primary">dinB</name>
    <name evidence="17" type="ORF">PPEP_a2029</name>
</gene>
<dbReference type="GO" id="GO:0003684">
    <property type="term" value="F:damaged DNA binding"/>
    <property type="evidence" value="ECO:0007669"/>
    <property type="project" value="InterPro"/>
</dbReference>
<keyword evidence="10 15" id="KW-0460">Magnesium</keyword>
<evidence type="ECO:0000313" key="18">
    <source>
        <dbReference type="Proteomes" id="UP000660708"/>
    </source>
</evidence>
<dbReference type="Gene3D" id="3.30.70.270">
    <property type="match status" value="1"/>
</dbReference>
<dbReference type="CDD" id="cd03586">
    <property type="entry name" value="PolY_Pol_IV_kappa"/>
    <property type="match status" value="1"/>
</dbReference>
<dbReference type="GO" id="GO:0005829">
    <property type="term" value="C:cytosol"/>
    <property type="evidence" value="ECO:0007669"/>
    <property type="project" value="TreeGrafter"/>
</dbReference>
<evidence type="ECO:0000256" key="7">
    <source>
        <dbReference type="ARBA" id="ARBA00022705"/>
    </source>
</evidence>
<keyword evidence="13 15" id="KW-0234">DNA repair</keyword>
<protein>
    <recommendedName>
        <fullName evidence="15">DNA polymerase IV</fullName>
        <shortName evidence="15">Pol IV</shortName>
        <ecNumber evidence="15">2.7.7.7</ecNumber>
    </recommendedName>
</protein>
<feature type="binding site" evidence="15">
    <location>
        <position position="125"/>
    </location>
    <ligand>
        <name>Mg(2+)</name>
        <dbReference type="ChEBI" id="CHEBI:18420"/>
    </ligand>
</feature>
<evidence type="ECO:0000256" key="8">
    <source>
        <dbReference type="ARBA" id="ARBA00022723"/>
    </source>
</evidence>
<proteinExistence type="inferred from homology"/>
<comment type="cofactor">
    <cofactor evidence="15">
        <name>Mg(2+)</name>
        <dbReference type="ChEBI" id="CHEBI:18420"/>
    </cofactor>
    <text evidence="15">Binds 2 magnesium ions per subunit.</text>
</comment>
<evidence type="ECO:0000313" key="17">
    <source>
        <dbReference type="EMBL" id="MBE0347552.1"/>
    </source>
</evidence>
<dbReference type="GO" id="GO:0042276">
    <property type="term" value="P:error-prone translesion synthesis"/>
    <property type="evidence" value="ECO:0007669"/>
    <property type="project" value="TreeGrafter"/>
</dbReference>
<evidence type="ECO:0000256" key="14">
    <source>
        <dbReference type="ARBA" id="ARBA00049244"/>
    </source>
</evidence>
<evidence type="ECO:0000256" key="4">
    <source>
        <dbReference type="ARBA" id="ARBA00022490"/>
    </source>
</evidence>
<reference evidence="17 18" key="1">
    <citation type="submission" date="2015-06" db="EMBL/GenBank/DDBJ databases">
        <title>Genome sequence of Pseudoalteromonas peptidolytica.</title>
        <authorList>
            <person name="Xie B.-B."/>
            <person name="Rong J.-C."/>
            <person name="Qin Q.-L."/>
            <person name="Zhang Y.-Z."/>
        </authorList>
    </citation>
    <scope>NUCLEOTIDE SEQUENCE [LARGE SCALE GENOMIC DNA]</scope>
    <source>
        <strain evidence="17 18">F12-50-A1</strain>
    </source>
</reference>
<dbReference type="InterPro" id="IPR050116">
    <property type="entry name" value="DNA_polymerase-Y"/>
</dbReference>
<dbReference type="NCBIfam" id="NF002677">
    <property type="entry name" value="PRK02406.1"/>
    <property type="match status" value="1"/>
</dbReference>
<dbReference type="Pfam" id="PF11799">
    <property type="entry name" value="IMS_C"/>
    <property type="match status" value="1"/>
</dbReference>
<feature type="active site" evidence="15">
    <location>
        <position position="126"/>
    </location>
</feature>
<keyword evidence="5 15" id="KW-0808">Transferase</keyword>
<evidence type="ECO:0000256" key="10">
    <source>
        <dbReference type="ARBA" id="ARBA00022842"/>
    </source>
</evidence>
<evidence type="ECO:0000256" key="6">
    <source>
        <dbReference type="ARBA" id="ARBA00022695"/>
    </source>
</evidence>
<keyword evidence="18" id="KW-1185">Reference proteome</keyword>